<evidence type="ECO:0000256" key="1">
    <source>
        <dbReference type="SAM" id="MobiDB-lite"/>
    </source>
</evidence>
<reference evidence="2" key="1">
    <citation type="submission" date="2022-07" db="EMBL/GenBank/DDBJ databases">
        <title>Genome analysis of Parmales, a sister group of diatoms, reveals the evolutionary specialization of diatoms from phago-mixotrophs to photoautotrophs.</title>
        <authorList>
            <person name="Ban H."/>
            <person name="Sato S."/>
            <person name="Yoshikawa S."/>
            <person name="Kazumasa Y."/>
            <person name="Nakamura Y."/>
            <person name="Ichinomiya M."/>
            <person name="Saitoh K."/>
            <person name="Sato N."/>
            <person name="Blanc-Mathieu R."/>
            <person name="Endo H."/>
            <person name="Kuwata A."/>
            <person name="Ogata H."/>
        </authorList>
    </citation>
    <scope>NUCLEOTIDE SEQUENCE</scope>
</reference>
<keyword evidence="3" id="KW-1185">Reference proteome</keyword>
<evidence type="ECO:0000313" key="3">
    <source>
        <dbReference type="Proteomes" id="UP001165082"/>
    </source>
</evidence>
<organism evidence="2 3">
    <name type="scientific">Triparma retinervis</name>
    <dbReference type="NCBI Taxonomy" id="2557542"/>
    <lineage>
        <taxon>Eukaryota</taxon>
        <taxon>Sar</taxon>
        <taxon>Stramenopiles</taxon>
        <taxon>Ochrophyta</taxon>
        <taxon>Bolidophyceae</taxon>
        <taxon>Parmales</taxon>
        <taxon>Triparmaceae</taxon>
        <taxon>Triparma</taxon>
    </lineage>
</organism>
<feature type="compositionally biased region" description="Low complexity" evidence="1">
    <location>
        <begin position="130"/>
        <end position="145"/>
    </location>
</feature>
<feature type="non-terminal residue" evidence="2">
    <location>
        <position position="1"/>
    </location>
</feature>
<feature type="compositionally biased region" description="Basic and acidic residues" evidence="1">
    <location>
        <begin position="95"/>
        <end position="122"/>
    </location>
</feature>
<dbReference type="AlphaFoldDB" id="A0A9W6ZEF9"/>
<gene>
    <name evidence="2" type="ORF">TrRE_jg9729</name>
</gene>
<feature type="compositionally biased region" description="Gly residues" evidence="1">
    <location>
        <begin position="170"/>
        <end position="186"/>
    </location>
</feature>
<evidence type="ECO:0000313" key="2">
    <source>
        <dbReference type="EMBL" id="GMH50916.1"/>
    </source>
</evidence>
<accession>A0A9W6ZEF9</accession>
<dbReference type="EMBL" id="BRXZ01003257">
    <property type="protein sequence ID" value="GMH50916.1"/>
    <property type="molecule type" value="Genomic_DNA"/>
</dbReference>
<comment type="caution">
    <text evidence="2">The sequence shown here is derived from an EMBL/GenBank/DDBJ whole genome shotgun (WGS) entry which is preliminary data.</text>
</comment>
<dbReference type="Proteomes" id="UP001165082">
    <property type="component" value="Unassembled WGS sequence"/>
</dbReference>
<feature type="non-terminal residue" evidence="2">
    <location>
        <position position="186"/>
    </location>
</feature>
<feature type="region of interest" description="Disordered" evidence="1">
    <location>
        <begin position="69"/>
        <end position="186"/>
    </location>
</feature>
<sequence>KPLHTRTQDLESTVPVISTVSVGSSGMEGVSKSVVTQQFGPLINAAIKSRLEETDDMDEIERIMEYVKRGTVPPGIDVGPTTAPTQGQPLGGSQDKGDPLKEAPKEALKDMETSGGGKEDKATKRKRARSSSNASLASSNGSKGSRAGKRGKKKETSENKEGQQKEGTGEDTGGGGSRGGGGGAGG</sequence>
<name>A0A9W6ZEF9_9STRA</name>
<proteinExistence type="predicted"/>
<protein>
    <submittedName>
        <fullName evidence="2">Uncharacterized protein</fullName>
    </submittedName>
</protein>
<feature type="compositionally biased region" description="Basic and acidic residues" evidence="1">
    <location>
        <begin position="154"/>
        <end position="168"/>
    </location>
</feature>